<dbReference type="Proteomes" id="UP001458946">
    <property type="component" value="Unassembled WGS sequence"/>
</dbReference>
<evidence type="ECO:0000313" key="3">
    <source>
        <dbReference type="EMBL" id="GAA5501376.1"/>
    </source>
</evidence>
<keyword evidence="4" id="KW-1185">Reference proteome</keyword>
<feature type="domain" description="eCIS core" evidence="2">
    <location>
        <begin position="261"/>
        <end position="338"/>
    </location>
</feature>
<sequence length="1221" mass="132608">MVYVRKPKAAMGTIKVLQPQVQPVALDPALQKKQQVAHTMRRFTTRPASEQKQLARPTLTALRLYGEEYARVEGARPALQAQVRQQAAALPPTAVRDALGRQLAQNAPLPLMAAPKSQADWVTVMRQQAAQAESRLLGQKEVAQYTALQRQVTERLLQGFRQDRQEPAARYAEYAEHLVGLQRHASSGRVAGAFLTLMPQGERPALQRAIDETLQREAQQQAQDDAALSLHSLQRQLAELDQQATQPVYDRIKARRGAGNPLPEAVRRHLEHGLNHDLGAVRIHDDAEADHLSKSVNALAFTTGTDIYFQSGKFNPNSQSGLELLAHEVTHTVQQSRGQVGKGLDPDAGLENEARDMGRKLASISPRSLIAPMPHVGGPYARGVYNQRDSLARVQAGAAQTALLSPLRSLQRQSDQTIQRSFVGDKLSELAGQIAGYKPLTMALGYDPLAGKAIQADPNALLDALGNFVPGPFKEMVKVVREQKLVDKAWTWFKAELGKLQLGKVITDIKDALSGLPNIGKAKAILETAANKVRTLVTGSARKLAEIAVTAISAGLGPVGKQIMASLSQAGDVITQVLKNPAQFAKNLMNAMKQGFTGFVDRSGKWIQQGLGDFLTGSANIQLPKNLNVEGVLMTALSLMDLTYAALRGRLVKELGAGSEKKIAFLEQAGGALGQLKGGVGKAPEMKAVASQMGGEVLGGIKTEVTETLVKKGIAKVALMFNPAGAAIGAIMTAWSTIQTVIDKGKQIMSVIMNALSSIKEIAAGNVAGAARFIEQTVGKALPVVFSFAANFLGLGNIGTRIRNLVKGMRQKLGIDKVIDGIIARLKKIVGAGKQTSGSPATRNQSLPDKDKNDKLSKAVKTIEPRFKTLINTSPKITEVKKNLDTWKKELDLTDLAFDHTAGDTSLFAKVNPSQKAGTAYLFNINDVTTLRRLTKLVASNLLAEPKVQVQAREMRRQDFLLRKKGDYLGSKQSPIKLQSGLALLAQISYWRSFGKPSEQYPVPGRMPPLNQQGKPGRDKLHYYQHTETPAIVSAAQPQFNPNNEHVKGGGHYLEGQKAILTRLREITKRTGRSERFIALTLLDLIRGNAPSGFKTTEITALKSLKQMLFSSESKRSGENIVNAAMLVSHVAEGNMTWEQALKSLPMHPVGAEEAKRELGRNDQKQSLPVAGSVAAKIAGLEARVTREYIGLMSKESGFVLKTISQAQRLVEREMKRFYGV</sequence>
<feature type="region of interest" description="Disordered" evidence="1">
    <location>
        <begin position="834"/>
        <end position="854"/>
    </location>
</feature>
<accession>A0ABP9V818</accession>
<feature type="compositionally biased region" description="Polar residues" evidence="1">
    <location>
        <begin position="834"/>
        <end position="847"/>
    </location>
</feature>
<dbReference type="RefSeq" id="WP_353541349.1">
    <property type="nucleotide sequence ID" value="NZ_BAABRN010000009.1"/>
</dbReference>
<evidence type="ECO:0000256" key="1">
    <source>
        <dbReference type="SAM" id="MobiDB-lite"/>
    </source>
</evidence>
<name>A0ABP9V818_9DEIO</name>
<dbReference type="EMBL" id="BAABRN010000009">
    <property type="protein sequence ID" value="GAA5501376.1"/>
    <property type="molecule type" value="Genomic_DNA"/>
</dbReference>
<comment type="caution">
    <text evidence="3">The sequence shown here is derived from an EMBL/GenBank/DDBJ whole genome shotgun (WGS) entry which is preliminary data.</text>
</comment>
<proteinExistence type="predicted"/>
<evidence type="ECO:0000313" key="4">
    <source>
        <dbReference type="Proteomes" id="UP001458946"/>
    </source>
</evidence>
<dbReference type="Pfam" id="PF13699">
    <property type="entry name" value="eCIS_core"/>
    <property type="match status" value="1"/>
</dbReference>
<gene>
    <name evidence="3" type="ORF">Dxin01_01108</name>
</gene>
<protein>
    <recommendedName>
        <fullName evidence="2">eCIS core domain-containing protein</fullName>
    </recommendedName>
</protein>
<dbReference type="InterPro" id="IPR025295">
    <property type="entry name" value="eCIS_core_dom"/>
</dbReference>
<evidence type="ECO:0000259" key="2">
    <source>
        <dbReference type="Pfam" id="PF13699"/>
    </source>
</evidence>
<organism evidence="3 4">
    <name type="scientific">Deinococcus xinjiangensis</name>
    <dbReference type="NCBI Taxonomy" id="457454"/>
    <lineage>
        <taxon>Bacteria</taxon>
        <taxon>Thermotogati</taxon>
        <taxon>Deinococcota</taxon>
        <taxon>Deinococci</taxon>
        <taxon>Deinococcales</taxon>
        <taxon>Deinococcaceae</taxon>
        <taxon>Deinococcus</taxon>
    </lineage>
</organism>
<reference evidence="3 4" key="1">
    <citation type="submission" date="2024-02" db="EMBL/GenBank/DDBJ databases">
        <title>Deinococcus xinjiangensis NBRC 107630.</title>
        <authorList>
            <person name="Ichikawa N."/>
            <person name="Katano-Makiyama Y."/>
            <person name="Hidaka K."/>
        </authorList>
    </citation>
    <scope>NUCLEOTIDE SEQUENCE [LARGE SCALE GENOMIC DNA]</scope>
    <source>
        <strain evidence="3 4">NBRC 107630</strain>
    </source>
</reference>